<evidence type="ECO:0000313" key="3">
    <source>
        <dbReference type="Proteomes" id="UP000509303"/>
    </source>
</evidence>
<sequence>MTCPHCQARLLRKERVGSTCSRCQRAFALDPKVHGRGMNDLRIRRRARQVTQDGRLKVTLTQFWYLTHTGNHYTEARLPSGKPRRYVWPLVAPVVAGIIAGTIALPVQPGLKWWLAAMACLFVCGVAAKAQDSYTPARPAWASVEPSYASFRAMMRGRWTQVYGALPAGIVDDELYVAPARPAIVPRVALLCSDRAVVAFLSVNGLPRRLEMTVAPTVDELPADVPVVVLHDASARGALLALETRATLPGRVVVDAGLSVRTARDRRLVRRLSEPSGVSSAYLRTAAGLPLTLADWLADGWWYPVAAVPPARLVTVVERAVEQAVEQGRIAGDPRHRRAATTGFMTWPAAPGTADTKGRTTP</sequence>
<feature type="transmembrane region" description="Helical" evidence="1">
    <location>
        <begin position="86"/>
        <end position="105"/>
    </location>
</feature>
<accession>A0A7H8N1X6</accession>
<keyword evidence="3" id="KW-1185">Reference proteome</keyword>
<reference evidence="2 3" key="1">
    <citation type="submission" date="2020-06" db="EMBL/GenBank/DDBJ databases">
        <title>Genome mining for natural products.</title>
        <authorList>
            <person name="Zhang B."/>
            <person name="Shi J."/>
            <person name="Ge H."/>
        </authorList>
    </citation>
    <scope>NUCLEOTIDE SEQUENCE [LARGE SCALE GENOMIC DNA]</scope>
    <source>
        <strain evidence="2 3">NA00687</strain>
    </source>
</reference>
<keyword evidence="1" id="KW-1133">Transmembrane helix</keyword>
<gene>
    <name evidence="2" type="ORF">HUT08_00775</name>
</gene>
<name>A0A7H8N1X6_9ACTN</name>
<dbReference type="AlphaFoldDB" id="A0A7H8N1X6"/>
<dbReference type="RefSeq" id="WP_176160010.1">
    <property type="nucleotide sequence ID" value="NZ_CP054929.1"/>
</dbReference>
<evidence type="ECO:0000313" key="2">
    <source>
        <dbReference type="EMBL" id="QKW48313.1"/>
    </source>
</evidence>
<keyword evidence="1" id="KW-0812">Transmembrane</keyword>
<dbReference type="Proteomes" id="UP000509303">
    <property type="component" value="Chromosome"/>
</dbReference>
<evidence type="ECO:0000256" key="1">
    <source>
        <dbReference type="SAM" id="Phobius"/>
    </source>
</evidence>
<protein>
    <submittedName>
        <fullName evidence="2">Uncharacterized protein</fullName>
    </submittedName>
</protein>
<keyword evidence="1" id="KW-0472">Membrane</keyword>
<proteinExistence type="predicted"/>
<organism evidence="2 3">
    <name type="scientific">Streptomyces buecherae</name>
    <dbReference type="NCBI Taxonomy" id="2763006"/>
    <lineage>
        <taxon>Bacteria</taxon>
        <taxon>Bacillati</taxon>
        <taxon>Actinomycetota</taxon>
        <taxon>Actinomycetes</taxon>
        <taxon>Kitasatosporales</taxon>
        <taxon>Streptomycetaceae</taxon>
        <taxon>Streptomyces</taxon>
    </lineage>
</organism>
<dbReference type="EMBL" id="CP054929">
    <property type="protein sequence ID" value="QKW48313.1"/>
    <property type="molecule type" value="Genomic_DNA"/>
</dbReference>